<dbReference type="InterPro" id="IPR047789">
    <property type="entry name" value="CU044_5270-like"/>
</dbReference>
<dbReference type="Proteomes" id="UP000468735">
    <property type="component" value="Unassembled WGS sequence"/>
</dbReference>
<organism evidence="2 3">
    <name type="scientific">Actinomadura rudentiformis</name>
    <dbReference type="NCBI Taxonomy" id="359158"/>
    <lineage>
        <taxon>Bacteria</taxon>
        <taxon>Bacillati</taxon>
        <taxon>Actinomycetota</taxon>
        <taxon>Actinomycetes</taxon>
        <taxon>Streptosporangiales</taxon>
        <taxon>Thermomonosporaceae</taxon>
        <taxon>Actinomadura</taxon>
    </lineage>
</organism>
<keyword evidence="3" id="KW-1185">Reference proteome</keyword>
<keyword evidence="1" id="KW-0472">Membrane</keyword>
<feature type="transmembrane region" description="Helical" evidence="1">
    <location>
        <begin position="45"/>
        <end position="65"/>
    </location>
</feature>
<name>A0A6H9YLV0_9ACTN</name>
<evidence type="ECO:0008006" key="4">
    <source>
        <dbReference type="Google" id="ProtNLM"/>
    </source>
</evidence>
<evidence type="ECO:0000256" key="1">
    <source>
        <dbReference type="SAM" id="Phobius"/>
    </source>
</evidence>
<keyword evidence="1" id="KW-1133">Transmembrane helix</keyword>
<gene>
    <name evidence="2" type="ORF">F8566_32970</name>
</gene>
<accession>A0A6H9YLV0</accession>
<comment type="caution">
    <text evidence="2">The sequence shown here is derived from an EMBL/GenBank/DDBJ whole genome shotgun (WGS) entry which is preliminary data.</text>
</comment>
<reference evidence="2 3" key="1">
    <citation type="submission" date="2019-09" db="EMBL/GenBank/DDBJ databases">
        <title>Actinomadura physcomitrii sp. nov., a novel actinomycete isolated from moss [Physcomitrium sphaericum (Ludw) Fuernr].</title>
        <authorList>
            <person name="Zhuang X."/>
            <person name="Liu C."/>
        </authorList>
    </citation>
    <scope>NUCLEOTIDE SEQUENCE [LARGE SCALE GENOMIC DNA]</scope>
    <source>
        <strain evidence="2 3">HMC1</strain>
    </source>
</reference>
<dbReference type="OrthoDB" id="3461799at2"/>
<dbReference type="EMBL" id="WBMT01000017">
    <property type="protein sequence ID" value="KAB2344126.1"/>
    <property type="molecule type" value="Genomic_DNA"/>
</dbReference>
<dbReference type="NCBIfam" id="NF038083">
    <property type="entry name" value="CU044_5270_fam"/>
    <property type="match status" value="1"/>
</dbReference>
<keyword evidence="1" id="KW-0812">Transmembrane</keyword>
<dbReference type="AlphaFoldDB" id="A0A6H9YLV0"/>
<dbReference type="RefSeq" id="WP_151565754.1">
    <property type="nucleotide sequence ID" value="NZ_WBMT01000017.1"/>
</dbReference>
<protein>
    <recommendedName>
        <fullName evidence="4">CU044_5270 family protein</fullName>
    </recommendedName>
</protein>
<proteinExistence type="predicted"/>
<evidence type="ECO:0000313" key="2">
    <source>
        <dbReference type="EMBL" id="KAB2344126.1"/>
    </source>
</evidence>
<sequence length="372" mass="40394">MDEITMVRELYGRPSPDPAMKERVQARLAAEQRSRRLPRNRRRTGLGAGFVALAAAASVVGAVLMDGDAARTQPGTTNPDTPGMVLLAAADKIEKAPVGRYWFNDTFSGQSYVIKARTGTYAIVGAHTESFSWAGAKPGDGVSFYSRDLPARPLTRADEAAWRKAGSPRSFPLAYEDKKVTYTMKAGRWSQDGSYPEQGGEFLLLRSTGKPVKMTFEQLQKLPSDPDALAKLLFAPEENPRFGPVTAIQKISRAKAALSAPITPQVRAAVMRALAKQPGVRAINDVTDPLGRRGVALTADYDFVGPDKPQYGSRQEVIFDRNTGALLGSQTVLTKPGGPYSTQRPGFVIFHSLVRDSGWSDTRPTPPSKLPF</sequence>
<evidence type="ECO:0000313" key="3">
    <source>
        <dbReference type="Proteomes" id="UP000468735"/>
    </source>
</evidence>